<proteinExistence type="predicted"/>
<dbReference type="InterPro" id="IPR018762">
    <property type="entry name" value="ChpT_C"/>
</dbReference>
<dbReference type="Proteomes" id="UP000051587">
    <property type="component" value="Unassembled WGS sequence"/>
</dbReference>
<keyword evidence="3" id="KW-1185">Reference proteome</keyword>
<dbReference type="EMBL" id="CYSA01000003">
    <property type="protein sequence ID" value="CUH62477.1"/>
    <property type="molecule type" value="Genomic_DNA"/>
</dbReference>
<feature type="domain" description="Histidine phosphotransferase ChpT C-terminal" evidence="1">
    <location>
        <begin position="79"/>
        <end position="190"/>
    </location>
</feature>
<organism evidence="2 3">
    <name type="scientific">Thalassovita gelatinovora</name>
    <name type="common">Thalassobius gelatinovorus</name>
    <dbReference type="NCBI Taxonomy" id="53501"/>
    <lineage>
        <taxon>Bacteria</taxon>
        <taxon>Pseudomonadati</taxon>
        <taxon>Pseudomonadota</taxon>
        <taxon>Alphaproteobacteria</taxon>
        <taxon>Rhodobacterales</taxon>
        <taxon>Roseobacteraceae</taxon>
        <taxon>Thalassovita</taxon>
    </lineage>
</organism>
<dbReference type="InterPro" id="IPR036890">
    <property type="entry name" value="HATPase_C_sf"/>
</dbReference>
<dbReference type="Pfam" id="PF10090">
    <property type="entry name" value="HPTransfase"/>
    <property type="match status" value="1"/>
</dbReference>
<dbReference type="Gene3D" id="3.30.565.10">
    <property type="entry name" value="Histidine kinase-like ATPase, C-terminal domain"/>
    <property type="match status" value="1"/>
</dbReference>
<evidence type="ECO:0000259" key="1">
    <source>
        <dbReference type="Pfam" id="PF10090"/>
    </source>
</evidence>
<protein>
    <recommendedName>
        <fullName evidence="1">Histidine phosphotransferase ChpT C-terminal domain-containing protein</fullName>
    </recommendedName>
</protein>
<name>A0A0P1F407_THAGE</name>
<sequence>MEQNNSYLPQLIASRLCHDLISPIGAIGNGLELLQMEPSTPHSPEMQLITESLESANARIRFFRVAFGLASNGQILSAKDVQQILNDLTRSGRLSFEWLPTTDYERREARAVFLAVLCMESALPFGGKITIDQAADRWHIRGSGRRVDWDTALWQGPWRPGDITANQVHFALLPDALEQLGRAAEVEVSDGTITITF</sequence>
<accession>A0A0P1F407</accession>
<reference evidence="2 3" key="1">
    <citation type="submission" date="2015-09" db="EMBL/GenBank/DDBJ databases">
        <authorList>
            <consortium name="Swine Surveillance"/>
        </authorList>
    </citation>
    <scope>NUCLEOTIDE SEQUENCE [LARGE SCALE GENOMIC DNA]</scope>
    <source>
        <strain evidence="2 3">CECT 4357</strain>
    </source>
</reference>
<dbReference type="Gene3D" id="1.10.287.130">
    <property type="match status" value="1"/>
</dbReference>
<gene>
    <name evidence="2" type="ORF">TG4357_00129</name>
</gene>
<dbReference type="AlphaFoldDB" id="A0A0P1F407"/>
<dbReference type="RefSeq" id="WP_058260942.1">
    <property type="nucleotide sequence ID" value="NZ_CP051181.1"/>
</dbReference>
<evidence type="ECO:0000313" key="2">
    <source>
        <dbReference type="EMBL" id="CUH62477.1"/>
    </source>
</evidence>
<evidence type="ECO:0000313" key="3">
    <source>
        <dbReference type="Proteomes" id="UP000051587"/>
    </source>
</evidence>
<dbReference type="STRING" id="53501.SAMN04488043_10329"/>
<dbReference type="OrthoDB" id="9803702at2"/>